<evidence type="ECO:0000313" key="8">
    <source>
        <dbReference type="Proteomes" id="UP000215256"/>
    </source>
</evidence>
<dbReference type="InterPro" id="IPR050095">
    <property type="entry name" value="ECF_ABC_transporter_ATP-bd"/>
</dbReference>
<evidence type="ECO:0000259" key="6">
    <source>
        <dbReference type="PROSITE" id="PS50893"/>
    </source>
</evidence>
<dbReference type="SMART" id="SM00382">
    <property type="entry name" value="AAA"/>
    <property type="match status" value="2"/>
</dbReference>
<keyword evidence="3" id="KW-0813">Transport</keyword>
<accession>A0A248UA48</accession>
<dbReference type="InterPro" id="IPR003593">
    <property type="entry name" value="AAA+_ATPase"/>
</dbReference>
<feature type="domain" description="ABC transporter" evidence="6">
    <location>
        <begin position="2"/>
        <end position="241"/>
    </location>
</feature>
<evidence type="ECO:0000313" key="7">
    <source>
        <dbReference type="EMBL" id="ASV83578.1"/>
    </source>
</evidence>
<comment type="subcellular location">
    <subcellularLocation>
        <location evidence="1">Cell inner membrane</location>
    </subcellularLocation>
</comment>
<dbReference type="Gene3D" id="3.40.50.300">
    <property type="entry name" value="P-loop containing nucleotide triphosphate hydrolases"/>
    <property type="match status" value="2"/>
</dbReference>
<dbReference type="InterPro" id="IPR017871">
    <property type="entry name" value="ABC_transporter-like_CS"/>
</dbReference>
<dbReference type="GO" id="GO:0016887">
    <property type="term" value="F:ATP hydrolysis activity"/>
    <property type="evidence" value="ECO:0007669"/>
    <property type="project" value="InterPro"/>
</dbReference>
<dbReference type="EMBL" id="CP022603">
    <property type="protein sequence ID" value="ASV83578.1"/>
    <property type="molecule type" value="Genomic_DNA"/>
</dbReference>
<organism evidence="7 8">
    <name type="scientific">Ochrobactrum quorumnocens</name>
    <dbReference type="NCBI Taxonomy" id="271865"/>
    <lineage>
        <taxon>Bacteria</taxon>
        <taxon>Pseudomonadati</taxon>
        <taxon>Pseudomonadota</taxon>
        <taxon>Alphaproteobacteria</taxon>
        <taxon>Hyphomicrobiales</taxon>
        <taxon>Brucellaceae</taxon>
        <taxon>Brucella/Ochrobactrum group</taxon>
        <taxon>Ochrobactrum</taxon>
    </lineage>
</organism>
<evidence type="ECO:0000256" key="2">
    <source>
        <dbReference type="ARBA" id="ARBA00005417"/>
    </source>
</evidence>
<comment type="similarity">
    <text evidence="2">Belongs to the ABC transporter superfamily.</text>
</comment>
<evidence type="ECO:0000256" key="3">
    <source>
        <dbReference type="ARBA" id="ARBA00022448"/>
    </source>
</evidence>
<dbReference type="InterPro" id="IPR003439">
    <property type="entry name" value="ABC_transporter-like_ATP-bd"/>
</dbReference>
<dbReference type="CDD" id="cd03225">
    <property type="entry name" value="ABC_cobalt_CbiO_domain1"/>
    <property type="match status" value="2"/>
</dbReference>
<protein>
    <submittedName>
        <fullName evidence="7">Heme ABC exporter, ATP-binding protein CcmA</fullName>
        <ecNumber evidence="7">3.6.3.41</ecNumber>
    </submittedName>
</protein>
<dbReference type="EC" id="3.6.3.41" evidence="7"/>
<proteinExistence type="inferred from homology"/>
<evidence type="ECO:0000256" key="1">
    <source>
        <dbReference type="ARBA" id="ARBA00004533"/>
    </source>
</evidence>
<dbReference type="Pfam" id="PF00005">
    <property type="entry name" value="ABC_tran"/>
    <property type="match status" value="2"/>
</dbReference>
<evidence type="ECO:0000256" key="4">
    <source>
        <dbReference type="ARBA" id="ARBA00022741"/>
    </source>
</evidence>
<gene>
    <name evidence="7" type="ORF">CES85_4358</name>
</gene>
<keyword evidence="4" id="KW-0547">Nucleotide-binding</keyword>
<dbReference type="GO" id="GO:0042626">
    <property type="term" value="F:ATPase-coupled transmembrane transporter activity"/>
    <property type="evidence" value="ECO:0007669"/>
    <property type="project" value="TreeGrafter"/>
</dbReference>
<dbReference type="PROSITE" id="PS50893">
    <property type="entry name" value="ABC_TRANSPORTER_2"/>
    <property type="match status" value="2"/>
</dbReference>
<dbReference type="RefSeq" id="WP_095444521.1">
    <property type="nucleotide sequence ID" value="NZ_CP022603.1"/>
</dbReference>
<dbReference type="OrthoDB" id="9782163at2"/>
<dbReference type="Proteomes" id="UP000215256">
    <property type="component" value="Chromosome 2"/>
</dbReference>
<evidence type="ECO:0000256" key="5">
    <source>
        <dbReference type="ARBA" id="ARBA00022840"/>
    </source>
</evidence>
<dbReference type="SUPFAM" id="SSF52540">
    <property type="entry name" value="P-loop containing nucleoside triphosphate hydrolases"/>
    <property type="match status" value="2"/>
</dbReference>
<dbReference type="AlphaFoldDB" id="A0A248UA48"/>
<name>A0A248UA48_9HYPH</name>
<keyword evidence="5 7" id="KW-0067">ATP-binding</keyword>
<sequence>MLQLQNVKVGFGDSVLGIAEASLNIRDGERLLICGAGGSGKTTLLNAASGIVPRLITPQVFAGEISLHGKPISSMLKDELFSMVGVVSQNVEDQLWDLSVEDLVAFPLENRGLARDIIRARIDDLLNELELNALRGRRVLTLSGGERRMVAMAAALAAAPKLLILDEPTTGLDPAARQRLVRVLKKLGAEIPALLIAEQDPASLQAVVTNVGLLKEGKLAPLVLLSEIINNAAAWEDAGVLPPIGVRKRLSGARVNGDVLVSVSGIKTQLQRRDGQPVLENVNFEIRAGEVVALIGKNGAGKTTLFQSILGLQKIAAGTVTIGGENADKWTAARRARSIAYLPQNMRRILFNMTVLEEVVFAITAATRAAKDDAVIARATACLQKYGLGGHEETNPFALSSRQQALLGLACAEAAGASVAILDEPLLARDLNGRRMLELFLETALAENRAVMLISHDLELVDDVSSRVMILDRGHVTFDGDVDASWDSEAYCALGWPKPRVVETGEAA</sequence>
<dbReference type="InterPro" id="IPR027417">
    <property type="entry name" value="P-loop_NTPase"/>
</dbReference>
<dbReference type="InterPro" id="IPR015856">
    <property type="entry name" value="ABC_transpr_CbiO/EcfA_su"/>
</dbReference>
<dbReference type="GO" id="GO:0005524">
    <property type="term" value="F:ATP binding"/>
    <property type="evidence" value="ECO:0007669"/>
    <property type="project" value="UniProtKB-KW"/>
</dbReference>
<keyword evidence="7" id="KW-0378">Hydrolase</keyword>
<dbReference type="GO" id="GO:0043190">
    <property type="term" value="C:ATP-binding cassette (ABC) transporter complex"/>
    <property type="evidence" value="ECO:0007669"/>
    <property type="project" value="TreeGrafter"/>
</dbReference>
<reference evidence="7 8" key="1">
    <citation type="submission" date="2017-07" db="EMBL/GenBank/DDBJ databases">
        <title>Phylogenetic study on the rhizospheric bacterium Ochrobactrum sp. A44.</title>
        <authorList>
            <person name="Krzyzanowska D.M."/>
            <person name="Ossowicki A."/>
            <person name="Rajewska M."/>
            <person name="Maciag T."/>
            <person name="Kaczynski Z."/>
            <person name="Czerwicka M."/>
            <person name="Jafra S."/>
        </authorList>
    </citation>
    <scope>NUCLEOTIDE SEQUENCE [LARGE SCALE GENOMIC DNA]</scope>
    <source>
        <strain evidence="7 8">A44</strain>
    </source>
</reference>
<dbReference type="KEGG" id="och:CES85_4358"/>
<dbReference type="PROSITE" id="PS00211">
    <property type="entry name" value="ABC_TRANSPORTER_1"/>
    <property type="match status" value="1"/>
</dbReference>
<dbReference type="PANTHER" id="PTHR43553">
    <property type="entry name" value="HEAVY METAL TRANSPORTER"/>
    <property type="match status" value="1"/>
</dbReference>
<feature type="domain" description="ABC transporter" evidence="6">
    <location>
        <begin position="261"/>
        <end position="498"/>
    </location>
</feature>